<feature type="domain" description="DUF3700" evidence="1">
    <location>
        <begin position="2"/>
        <end position="71"/>
    </location>
</feature>
<organism evidence="2 3">
    <name type="scientific">Lithocarpus litseifolius</name>
    <dbReference type="NCBI Taxonomy" id="425828"/>
    <lineage>
        <taxon>Eukaryota</taxon>
        <taxon>Viridiplantae</taxon>
        <taxon>Streptophyta</taxon>
        <taxon>Embryophyta</taxon>
        <taxon>Tracheophyta</taxon>
        <taxon>Spermatophyta</taxon>
        <taxon>Magnoliopsida</taxon>
        <taxon>eudicotyledons</taxon>
        <taxon>Gunneridae</taxon>
        <taxon>Pentapetalae</taxon>
        <taxon>rosids</taxon>
        <taxon>fabids</taxon>
        <taxon>Fagales</taxon>
        <taxon>Fagaceae</taxon>
        <taxon>Lithocarpus</taxon>
    </lineage>
</organism>
<name>A0AAW2DDM1_9ROSI</name>
<dbReference type="Proteomes" id="UP001459277">
    <property type="component" value="Unassembled WGS sequence"/>
</dbReference>
<gene>
    <name evidence="2" type="ORF">SO802_009220</name>
</gene>
<dbReference type="InterPro" id="IPR024286">
    <property type="entry name" value="DUF3700"/>
</dbReference>
<comment type="caution">
    <text evidence="2">The sequence shown here is derived from an EMBL/GenBank/DDBJ whole genome shotgun (WGS) entry which is preliminary data.</text>
</comment>
<accession>A0AAW2DDM1</accession>
<dbReference type="AlphaFoldDB" id="A0AAW2DDM1"/>
<sequence>MLPVFDKSVAKSPKALQSPQSELVSTLEDGFLANHFGSLHPSSVTVNLTSSGLIAYSLQNKNPLLPRGWLVVTVDLAVGCGSWLWCWVFLLGLLGSDGGSVSGYSGGSVSDLWCWVGCASNSPS</sequence>
<evidence type="ECO:0000313" key="3">
    <source>
        <dbReference type="Proteomes" id="UP001459277"/>
    </source>
</evidence>
<evidence type="ECO:0000313" key="2">
    <source>
        <dbReference type="EMBL" id="KAL0007718.1"/>
    </source>
</evidence>
<dbReference type="EMBL" id="JAZDWU010000003">
    <property type="protein sequence ID" value="KAL0007718.1"/>
    <property type="molecule type" value="Genomic_DNA"/>
</dbReference>
<protein>
    <recommendedName>
        <fullName evidence="1">DUF3700 domain-containing protein</fullName>
    </recommendedName>
</protein>
<evidence type="ECO:0000259" key="1">
    <source>
        <dbReference type="Pfam" id="PF12481"/>
    </source>
</evidence>
<dbReference type="Pfam" id="PF12481">
    <property type="entry name" value="DUF3700"/>
    <property type="match status" value="1"/>
</dbReference>
<reference evidence="2 3" key="1">
    <citation type="submission" date="2024-01" db="EMBL/GenBank/DDBJ databases">
        <title>A telomere-to-telomere, gap-free genome of sweet tea (Lithocarpus litseifolius).</title>
        <authorList>
            <person name="Zhou J."/>
        </authorList>
    </citation>
    <scope>NUCLEOTIDE SEQUENCE [LARGE SCALE GENOMIC DNA]</scope>
    <source>
        <strain evidence="2">Zhou-2022a</strain>
        <tissue evidence="2">Leaf</tissue>
    </source>
</reference>
<keyword evidence="3" id="KW-1185">Reference proteome</keyword>
<proteinExistence type="predicted"/>